<accession>I1BW07</accession>
<sequence>MISLRFDLGYSVKNDNIESVTFSSLKAQAFYHGYDHTSIGGGELNDLHISSNAITTIQFPFTIMIDIASQEDQAIVFKLMSDCGLGGNRQEKIRLDYRVEATIDIIGLSIQIPYSDTVDFDCPMNKTLDTLDPFVLDLMGINSTEFNNNASMPIDL</sequence>
<reference evidence="1 2" key="1">
    <citation type="journal article" date="2009" name="PLoS Genet.">
        <title>Genomic analysis of the basal lineage fungus Rhizopus oryzae reveals a whole-genome duplication.</title>
        <authorList>
            <person name="Ma L.-J."/>
            <person name="Ibrahim A.S."/>
            <person name="Skory C."/>
            <person name="Grabherr M.G."/>
            <person name="Burger G."/>
            <person name="Butler M."/>
            <person name="Elias M."/>
            <person name="Idnurm A."/>
            <person name="Lang B.F."/>
            <person name="Sone T."/>
            <person name="Abe A."/>
            <person name="Calvo S.E."/>
            <person name="Corrochano L.M."/>
            <person name="Engels R."/>
            <person name="Fu J."/>
            <person name="Hansberg W."/>
            <person name="Kim J.-M."/>
            <person name="Kodira C.D."/>
            <person name="Koehrsen M.J."/>
            <person name="Liu B."/>
            <person name="Miranda-Saavedra D."/>
            <person name="O'Leary S."/>
            <person name="Ortiz-Castellanos L."/>
            <person name="Poulter R."/>
            <person name="Rodriguez-Romero J."/>
            <person name="Ruiz-Herrera J."/>
            <person name="Shen Y.-Q."/>
            <person name="Zeng Q."/>
            <person name="Galagan J."/>
            <person name="Birren B.W."/>
            <person name="Cuomo C.A."/>
            <person name="Wickes B.L."/>
        </authorList>
    </citation>
    <scope>NUCLEOTIDE SEQUENCE [LARGE SCALE GENOMIC DNA]</scope>
    <source>
        <strain evidence="2">RA 99-880 / ATCC MYA-4621 / FGSC 9543 / NRRL 43880</strain>
    </source>
</reference>
<dbReference type="InParanoid" id="I1BW07"/>
<dbReference type="EMBL" id="CH476734">
    <property type="protein sequence ID" value="EIE80387.1"/>
    <property type="molecule type" value="Genomic_DNA"/>
</dbReference>
<protein>
    <recommendedName>
        <fullName evidence="3">Late embryogenesis abundant protein LEA-2 subgroup domain-containing protein</fullName>
    </recommendedName>
</protein>
<name>I1BW07_RHIO9</name>
<dbReference type="OMA" id="NKASFPC"/>
<evidence type="ECO:0000313" key="1">
    <source>
        <dbReference type="EMBL" id="EIE80387.1"/>
    </source>
</evidence>
<evidence type="ECO:0008006" key="3">
    <source>
        <dbReference type="Google" id="ProtNLM"/>
    </source>
</evidence>
<keyword evidence="2" id="KW-1185">Reference proteome</keyword>
<dbReference type="Proteomes" id="UP000009138">
    <property type="component" value="Unassembled WGS sequence"/>
</dbReference>
<dbReference type="RefSeq" id="XP_067515783.1">
    <property type="nucleotide sequence ID" value="XM_067659682.1"/>
</dbReference>
<dbReference type="GeneID" id="93612063"/>
<dbReference type="VEuPathDB" id="FungiDB:RO3G_05092"/>
<evidence type="ECO:0000313" key="2">
    <source>
        <dbReference type="Proteomes" id="UP000009138"/>
    </source>
</evidence>
<dbReference type="Gene3D" id="2.60.40.1820">
    <property type="match status" value="1"/>
</dbReference>
<gene>
    <name evidence="1" type="ORF">RO3G_05092</name>
</gene>
<dbReference type="AlphaFoldDB" id="I1BW07"/>
<dbReference type="OrthoDB" id="20273at2759"/>
<proteinExistence type="predicted"/>
<organism evidence="1 2">
    <name type="scientific">Rhizopus delemar (strain RA 99-880 / ATCC MYA-4621 / FGSC 9543 / NRRL 43880)</name>
    <name type="common">Mucormycosis agent</name>
    <name type="synonym">Rhizopus arrhizus var. delemar</name>
    <dbReference type="NCBI Taxonomy" id="246409"/>
    <lineage>
        <taxon>Eukaryota</taxon>
        <taxon>Fungi</taxon>
        <taxon>Fungi incertae sedis</taxon>
        <taxon>Mucoromycota</taxon>
        <taxon>Mucoromycotina</taxon>
        <taxon>Mucoromycetes</taxon>
        <taxon>Mucorales</taxon>
        <taxon>Mucorineae</taxon>
        <taxon>Rhizopodaceae</taxon>
        <taxon>Rhizopus</taxon>
    </lineage>
</organism>